<dbReference type="EMBL" id="JAHHUM010002659">
    <property type="protein sequence ID" value="KAK5601633.1"/>
    <property type="molecule type" value="Genomic_DNA"/>
</dbReference>
<accession>A0AAV9QWV5</accession>
<protein>
    <submittedName>
        <fullName evidence="1">Uncharacterized protein</fullName>
    </submittedName>
</protein>
<sequence length="124" mass="13879">MAVTAAISQAIEDQQEYDLDIIKSPQRNWTERHSALMSLCRQTDITLQTGSKSVIQSRDHLHYVKSTEANCVPESSQQRPCFYNAEWNSFPGLKEGQRDRITVVTAVTCSLAGRQNGPPPHSYG</sequence>
<reference evidence="1 2" key="1">
    <citation type="submission" date="2021-06" db="EMBL/GenBank/DDBJ databases">
        <authorList>
            <person name="Palmer J.M."/>
        </authorList>
    </citation>
    <scope>NUCLEOTIDE SEQUENCE [LARGE SCALE GENOMIC DNA]</scope>
    <source>
        <strain evidence="1 2">MEX-2019</strain>
        <tissue evidence="1">Muscle</tissue>
    </source>
</reference>
<dbReference type="Proteomes" id="UP001311232">
    <property type="component" value="Unassembled WGS sequence"/>
</dbReference>
<proteinExistence type="predicted"/>
<evidence type="ECO:0000313" key="1">
    <source>
        <dbReference type="EMBL" id="KAK5601633.1"/>
    </source>
</evidence>
<organism evidence="1 2">
    <name type="scientific">Crenichthys baileyi</name>
    <name type="common">White River springfish</name>
    <dbReference type="NCBI Taxonomy" id="28760"/>
    <lineage>
        <taxon>Eukaryota</taxon>
        <taxon>Metazoa</taxon>
        <taxon>Chordata</taxon>
        <taxon>Craniata</taxon>
        <taxon>Vertebrata</taxon>
        <taxon>Euteleostomi</taxon>
        <taxon>Actinopterygii</taxon>
        <taxon>Neopterygii</taxon>
        <taxon>Teleostei</taxon>
        <taxon>Neoteleostei</taxon>
        <taxon>Acanthomorphata</taxon>
        <taxon>Ovalentaria</taxon>
        <taxon>Atherinomorphae</taxon>
        <taxon>Cyprinodontiformes</taxon>
        <taxon>Goodeidae</taxon>
        <taxon>Crenichthys</taxon>
    </lineage>
</organism>
<feature type="non-terminal residue" evidence="1">
    <location>
        <position position="124"/>
    </location>
</feature>
<name>A0AAV9QWV5_9TELE</name>
<dbReference type="AlphaFoldDB" id="A0AAV9QWV5"/>
<keyword evidence="2" id="KW-1185">Reference proteome</keyword>
<gene>
    <name evidence="1" type="ORF">CRENBAI_022905</name>
</gene>
<evidence type="ECO:0000313" key="2">
    <source>
        <dbReference type="Proteomes" id="UP001311232"/>
    </source>
</evidence>
<comment type="caution">
    <text evidence="1">The sequence shown here is derived from an EMBL/GenBank/DDBJ whole genome shotgun (WGS) entry which is preliminary data.</text>
</comment>